<comment type="caution">
    <text evidence="1">The sequence shown here is derived from an EMBL/GenBank/DDBJ whole genome shotgun (WGS) entry which is preliminary data.</text>
</comment>
<dbReference type="AlphaFoldDB" id="A0AAD9ZF08"/>
<accession>A0AAD9ZF08</accession>
<dbReference type="Gene3D" id="1.25.40.20">
    <property type="entry name" value="Ankyrin repeat-containing domain"/>
    <property type="match status" value="1"/>
</dbReference>
<sequence>MTREMLKACETGDIGKLKELFSAADVLALNTPTERGIDPIPRSGPPATSDLLHSTVTHNHPEILQFLLRTYPSASVASDVLLGSRYANPDLSTLRVLHSHDPSIVNYAMQQADGLDYLLLDYCRDGDPQLAGYLLDNGADPNVEGLPLPNFCPLQIAINSGQPPSLINKLIGCGAKVRVMEVTYAIQKQRMDILELLLSHCQWRAYMRSPRKNMNIALRKAYETEIMELIALVENHIKKEKKQMSCWQFWN</sequence>
<reference evidence="1" key="1">
    <citation type="submission" date="2022-11" db="EMBL/GenBank/DDBJ databases">
        <title>Chromosomal genome sequence assembly and mating type (MAT) locus characterization of the leprose asexual lichenized fungus Lepraria neglecta (Nyl.) Erichsen.</title>
        <authorList>
            <person name="Allen J.L."/>
            <person name="Pfeffer B."/>
        </authorList>
    </citation>
    <scope>NUCLEOTIDE SEQUENCE</scope>
    <source>
        <strain evidence="1">Allen 5258</strain>
    </source>
</reference>
<evidence type="ECO:0000313" key="1">
    <source>
        <dbReference type="EMBL" id="KAK3175363.1"/>
    </source>
</evidence>
<keyword evidence="2" id="KW-1185">Reference proteome</keyword>
<evidence type="ECO:0000313" key="2">
    <source>
        <dbReference type="Proteomes" id="UP001276659"/>
    </source>
</evidence>
<dbReference type="EMBL" id="JASNWA010000006">
    <property type="protein sequence ID" value="KAK3175363.1"/>
    <property type="molecule type" value="Genomic_DNA"/>
</dbReference>
<protein>
    <submittedName>
        <fullName evidence="1">Uncharacterized protein</fullName>
    </submittedName>
</protein>
<name>A0AAD9ZF08_9LECA</name>
<dbReference type="InterPro" id="IPR036770">
    <property type="entry name" value="Ankyrin_rpt-contain_sf"/>
</dbReference>
<proteinExistence type="predicted"/>
<dbReference type="Proteomes" id="UP001276659">
    <property type="component" value="Unassembled WGS sequence"/>
</dbReference>
<gene>
    <name evidence="1" type="ORF">OEA41_002610</name>
</gene>
<dbReference type="SUPFAM" id="SSF48403">
    <property type="entry name" value="Ankyrin repeat"/>
    <property type="match status" value="1"/>
</dbReference>
<organism evidence="1 2">
    <name type="scientific">Lepraria neglecta</name>
    <dbReference type="NCBI Taxonomy" id="209136"/>
    <lineage>
        <taxon>Eukaryota</taxon>
        <taxon>Fungi</taxon>
        <taxon>Dikarya</taxon>
        <taxon>Ascomycota</taxon>
        <taxon>Pezizomycotina</taxon>
        <taxon>Lecanoromycetes</taxon>
        <taxon>OSLEUM clade</taxon>
        <taxon>Lecanoromycetidae</taxon>
        <taxon>Lecanorales</taxon>
        <taxon>Lecanorineae</taxon>
        <taxon>Stereocaulaceae</taxon>
        <taxon>Lepraria</taxon>
    </lineage>
</organism>